<dbReference type="Gene3D" id="1.10.530.10">
    <property type="match status" value="1"/>
</dbReference>
<proteinExistence type="predicted"/>
<dbReference type="PANTHER" id="PTHR37423:SF2">
    <property type="entry name" value="MEMBRANE-BOUND LYTIC MUREIN TRANSGLYCOSYLASE C"/>
    <property type="match status" value="1"/>
</dbReference>
<name>U7V351_9FUSO</name>
<dbReference type="AlphaFoldDB" id="U7V351"/>
<dbReference type="HOGENOM" id="CLU_065765_8_0_0"/>
<dbReference type="eggNOG" id="COG0741">
    <property type="taxonomic scope" value="Bacteria"/>
</dbReference>
<dbReference type="SUPFAM" id="SSF53955">
    <property type="entry name" value="Lysozyme-like"/>
    <property type="match status" value="1"/>
</dbReference>
<dbReference type="InterPro" id="IPR023346">
    <property type="entry name" value="Lysozyme-like_dom_sf"/>
</dbReference>
<evidence type="ECO:0000259" key="1">
    <source>
        <dbReference type="Pfam" id="PF01464"/>
    </source>
</evidence>
<dbReference type="InterPro" id="IPR008258">
    <property type="entry name" value="Transglycosylase_SLT_dom_1"/>
</dbReference>
<comment type="caution">
    <text evidence="2">The sequence shown here is derived from an EMBL/GenBank/DDBJ whole genome shotgun (WGS) entry which is preliminary data.</text>
</comment>
<organism evidence="2 3">
    <name type="scientific">Cetobacterium somerae ATCC BAA-474</name>
    <dbReference type="NCBI Taxonomy" id="1319815"/>
    <lineage>
        <taxon>Bacteria</taxon>
        <taxon>Fusobacteriati</taxon>
        <taxon>Fusobacteriota</taxon>
        <taxon>Fusobacteriia</taxon>
        <taxon>Fusobacteriales</taxon>
        <taxon>Fusobacteriaceae</taxon>
        <taxon>Cetobacterium</taxon>
    </lineage>
</organism>
<accession>U7V351</accession>
<keyword evidence="3" id="KW-1185">Reference proteome</keyword>
<dbReference type="PANTHER" id="PTHR37423">
    <property type="entry name" value="SOLUBLE LYTIC MUREIN TRANSGLYCOSYLASE-RELATED"/>
    <property type="match status" value="1"/>
</dbReference>
<dbReference type="Pfam" id="PF01464">
    <property type="entry name" value="SLT"/>
    <property type="match status" value="1"/>
</dbReference>
<evidence type="ECO:0000313" key="3">
    <source>
        <dbReference type="Proteomes" id="UP000017081"/>
    </source>
</evidence>
<dbReference type="EMBL" id="AXZF01000166">
    <property type="protein sequence ID" value="ERT65594.1"/>
    <property type="molecule type" value="Genomic_DNA"/>
</dbReference>
<evidence type="ECO:0000313" key="2">
    <source>
        <dbReference type="EMBL" id="ERT65594.1"/>
    </source>
</evidence>
<protein>
    <recommendedName>
        <fullName evidence="1">Transglycosylase SLT domain-containing protein</fullName>
    </recommendedName>
</protein>
<dbReference type="STRING" id="1319815.HMPREF0202_02790"/>
<reference evidence="2 3" key="1">
    <citation type="submission" date="2013-08" db="EMBL/GenBank/DDBJ databases">
        <authorList>
            <person name="Weinstock G."/>
            <person name="Sodergren E."/>
            <person name="Wylie T."/>
            <person name="Fulton L."/>
            <person name="Fulton R."/>
            <person name="Fronick C."/>
            <person name="O'Laughlin M."/>
            <person name="Godfrey J."/>
            <person name="Miner T."/>
            <person name="Herter B."/>
            <person name="Appelbaum E."/>
            <person name="Cordes M."/>
            <person name="Lek S."/>
            <person name="Wollam A."/>
            <person name="Pepin K.H."/>
            <person name="Palsikar V.B."/>
            <person name="Mitreva M."/>
            <person name="Wilson R.K."/>
        </authorList>
    </citation>
    <scope>NUCLEOTIDE SEQUENCE [LARGE SCALE GENOMIC DNA]</scope>
    <source>
        <strain evidence="2 3">ATCC BAA-474</strain>
    </source>
</reference>
<feature type="domain" description="Transglycosylase SLT" evidence="1">
    <location>
        <begin position="34"/>
        <end position="139"/>
    </location>
</feature>
<gene>
    <name evidence="2" type="ORF">HMPREF0202_02790</name>
</gene>
<dbReference type="Proteomes" id="UP000017081">
    <property type="component" value="Unassembled WGS sequence"/>
</dbReference>
<sequence>MFSTIFSKDELLETYILKNISNLENAQFIYEDIIRFSSKYEIDPALVVSIIKVESNFNHNAISEKGAIGLMQLMPETAEELQVDPFNVSSNIEAGIRYFSRCLKLNNNDIALALASYNAGHSSVQKYESIPPFTETDNYISEVLKIYTGSFNKKYIFNPVSFQESTFKFGEKDENR</sequence>
<dbReference type="CDD" id="cd00254">
    <property type="entry name" value="LT-like"/>
    <property type="match status" value="1"/>
</dbReference>